<name>A0A4Y8PTK0_9BACL</name>
<dbReference type="InterPro" id="IPR037923">
    <property type="entry name" value="HTH-like"/>
</dbReference>
<evidence type="ECO:0000259" key="5">
    <source>
        <dbReference type="PROSITE" id="PS01124"/>
    </source>
</evidence>
<dbReference type="InterPro" id="IPR014710">
    <property type="entry name" value="RmlC-like_jellyroll"/>
</dbReference>
<dbReference type="PRINTS" id="PR00032">
    <property type="entry name" value="HTHARAC"/>
</dbReference>
<dbReference type="AlphaFoldDB" id="A0A4Y8PTK0"/>
<evidence type="ECO:0000256" key="3">
    <source>
        <dbReference type="ARBA" id="ARBA00023159"/>
    </source>
</evidence>
<dbReference type="PROSITE" id="PS01124">
    <property type="entry name" value="HTH_ARAC_FAMILY_2"/>
    <property type="match status" value="1"/>
</dbReference>
<evidence type="ECO:0000256" key="4">
    <source>
        <dbReference type="ARBA" id="ARBA00023163"/>
    </source>
</evidence>
<gene>
    <name evidence="6" type="ORF">B5M42_20900</name>
</gene>
<organism evidence="6 7">
    <name type="scientific">Paenibacillus athensensis</name>
    <dbReference type="NCBI Taxonomy" id="1967502"/>
    <lineage>
        <taxon>Bacteria</taxon>
        <taxon>Bacillati</taxon>
        <taxon>Bacillota</taxon>
        <taxon>Bacilli</taxon>
        <taxon>Bacillales</taxon>
        <taxon>Paenibacillaceae</taxon>
        <taxon>Paenibacillus</taxon>
    </lineage>
</organism>
<dbReference type="SUPFAM" id="SSF46689">
    <property type="entry name" value="Homeodomain-like"/>
    <property type="match status" value="2"/>
</dbReference>
<dbReference type="OrthoDB" id="9778008at2"/>
<evidence type="ECO:0000256" key="2">
    <source>
        <dbReference type="ARBA" id="ARBA00023125"/>
    </source>
</evidence>
<dbReference type="GO" id="GO:0003700">
    <property type="term" value="F:DNA-binding transcription factor activity"/>
    <property type="evidence" value="ECO:0007669"/>
    <property type="project" value="InterPro"/>
</dbReference>
<keyword evidence="2" id="KW-0238">DNA-binding</keyword>
<dbReference type="PANTHER" id="PTHR46796">
    <property type="entry name" value="HTH-TYPE TRANSCRIPTIONAL ACTIVATOR RHAS-RELATED"/>
    <property type="match status" value="1"/>
</dbReference>
<dbReference type="InterPro" id="IPR050204">
    <property type="entry name" value="AraC_XylS_family_regulators"/>
</dbReference>
<dbReference type="CDD" id="cd02208">
    <property type="entry name" value="cupin_RmlC-like"/>
    <property type="match status" value="1"/>
</dbReference>
<dbReference type="Gene3D" id="2.60.120.10">
    <property type="entry name" value="Jelly Rolls"/>
    <property type="match status" value="1"/>
</dbReference>
<comment type="caution">
    <text evidence="6">The sequence shown here is derived from an EMBL/GenBank/DDBJ whole genome shotgun (WGS) entry which is preliminary data.</text>
</comment>
<keyword evidence="1" id="KW-0805">Transcription regulation</keyword>
<dbReference type="InterPro" id="IPR003313">
    <property type="entry name" value="AraC-bd"/>
</dbReference>
<dbReference type="SMART" id="SM00342">
    <property type="entry name" value="HTH_ARAC"/>
    <property type="match status" value="1"/>
</dbReference>
<dbReference type="Pfam" id="PF02311">
    <property type="entry name" value="AraC_binding"/>
    <property type="match status" value="1"/>
</dbReference>
<evidence type="ECO:0000313" key="7">
    <source>
        <dbReference type="Proteomes" id="UP000298246"/>
    </source>
</evidence>
<feature type="domain" description="HTH araC/xylS-type" evidence="5">
    <location>
        <begin position="191"/>
        <end position="289"/>
    </location>
</feature>
<dbReference type="SUPFAM" id="SSF51215">
    <property type="entry name" value="Regulatory protein AraC"/>
    <property type="match status" value="1"/>
</dbReference>
<dbReference type="PROSITE" id="PS00041">
    <property type="entry name" value="HTH_ARAC_FAMILY_1"/>
    <property type="match status" value="1"/>
</dbReference>
<keyword evidence="3" id="KW-0010">Activator</keyword>
<dbReference type="GO" id="GO:0043565">
    <property type="term" value="F:sequence-specific DNA binding"/>
    <property type="evidence" value="ECO:0007669"/>
    <property type="project" value="InterPro"/>
</dbReference>
<dbReference type="InterPro" id="IPR018062">
    <property type="entry name" value="HTH_AraC-typ_CS"/>
</dbReference>
<accession>A0A4Y8PTK0</accession>
<dbReference type="EMBL" id="MYFO01000037">
    <property type="protein sequence ID" value="TFE84233.1"/>
    <property type="molecule type" value="Genomic_DNA"/>
</dbReference>
<protein>
    <submittedName>
        <fullName evidence="6">AraC family transcriptional regulator</fullName>
    </submittedName>
</protein>
<dbReference type="InterPro" id="IPR020449">
    <property type="entry name" value="Tscrpt_reg_AraC-type_HTH"/>
</dbReference>
<sequence>MNKELLREKRQHGSPLHPVSVYDIACPPDVPLLPLHWHDELELFMLTQGRAVLRVGLAEYELKAGEAVFINSGELHAGFATDGQECSFVAVVFHSGLLGGPGDPLYETYLDPLLRGRYTVPVHWRPGEPEHAGLLALLQQAAEAQRAAAPVFELLTRGLLQQLVANLLRLGGPAPGAAASAADRLKLERLKTVARYMQEHYAEPIRLGELAALVSVNESYLCRFFKELTQQTPMEYLHQVRVQQAALLLAGGSAKVMDVALDTGFHHLSYFIAVFKQHFGCTPSAYRKREQAAQGSGQG</sequence>
<dbReference type="Proteomes" id="UP000298246">
    <property type="component" value="Unassembled WGS sequence"/>
</dbReference>
<evidence type="ECO:0000256" key="1">
    <source>
        <dbReference type="ARBA" id="ARBA00023015"/>
    </source>
</evidence>
<dbReference type="RefSeq" id="WP_134756385.1">
    <property type="nucleotide sequence ID" value="NZ_MYFO02000019.1"/>
</dbReference>
<reference evidence="6 7" key="1">
    <citation type="submission" date="2017-03" db="EMBL/GenBank/DDBJ databases">
        <title>Isolation of Levoglucosan Utilizing Bacteria.</title>
        <authorList>
            <person name="Arya A.S."/>
        </authorList>
    </citation>
    <scope>NUCLEOTIDE SEQUENCE [LARGE SCALE GENOMIC DNA]</scope>
    <source>
        <strain evidence="6 7">MEC069</strain>
    </source>
</reference>
<dbReference type="Gene3D" id="1.10.10.60">
    <property type="entry name" value="Homeodomain-like"/>
    <property type="match status" value="2"/>
</dbReference>
<keyword evidence="4" id="KW-0804">Transcription</keyword>
<proteinExistence type="predicted"/>
<dbReference type="Pfam" id="PF12833">
    <property type="entry name" value="HTH_18"/>
    <property type="match status" value="1"/>
</dbReference>
<dbReference type="InterPro" id="IPR009057">
    <property type="entry name" value="Homeodomain-like_sf"/>
</dbReference>
<dbReference type="InterPro" id="IPR018060">
    <property type="entry name" value="HTH_AraC"/>
</dbReference>
<keyword evidence="7" id="KW-1185">Reference proteome</keyword>
<evidence type="ECO:0000313" key="6">
    <source>
        <dbReference type="EMBL" id="TFE84233.1"/>
    </source>
</evidence>